<dbReference type="Proteomes" id="UP001356427">
    <property type="component" value="Unassembled WGS sequence"/>
</dbReference>
<protein>
    <submittedName>
        <fullName evidence="2">Uncharacterized protein</fullName>
    </submittedName>
</protein>
<evidence type="ECO:0000256" key="1">
    <source>
        <dbReference type="SAM" id="MobiDB-lite"/>
    </source>
</evidence>
<comment type="caution">
    <text evidence="2">The sequence shown here is derived from an EMBL/GenBank/DDBJ whole genome shotgun (WGS) entry which is preliminary data.</text>
</comment>
<evidence type="ECO:0000313" key="2">
    <source>
        <dbReference type="EMBL" id="KAK6312225.1"/>
    </source>
</evidence>
<sequence>MGLERRLLFSGEGTRSPQSSCVPQSPTTAQAQSSKPPDPPSCPPLPRSGTSSWASPHAVPPPPPGGWTQGRTLVDRTT</sequence>
<accession>A0AAN8LIQ1</accession>
<feature type="region of interest" description="Disordered" evidence="1">
    <location>
        <begin position="1"/>
        <end position="78"/>
    </location>
</feature>
<proteinExistence type="predicted"/>
<gene>
    <name evidence="2" type="ORF">J4Q44_G00178890</name>
</gene>
<feature type="compositionally biased region" description="Polar residues" evidence="1">
    <location>
        <begin position="13"/>
        <end position="32"/>
    </location>
</feature>
<name>A0AAN8LIQ1_9TELE</name>
<evidence type="ECO:0000313" key="3">
    <source>
        <dbReference type="Proteomes" id="UP001356427"/>
    </source>
</evidence>
<keyword evidence="3" id="KW-1185">Reference proteome</keyword>
<dbReference type="AlphaFoldDB" id="A0AAN8LIQ1"/>
<dbReference type="EMBL" id="JAGTTL010000015">
    <property type="protein sequence ID" value="KAK6312225.1"/>
    <property type="molecule type" value="Genomic_DNA"/>
</dbReference>
<organism evidence="2 3">
    <name type="scientific">Coregonus suidteri</name>
    <dbReference type="NCBI Taxonomy" id="861788"/>
    <lineage>
        <taxon>Eukaryota</taxon>
        <taxon>Metazoa</taxon>
        <taxon>Chordata</taxon>
        <taxon>Craniata</taxon>
        <taxon>Vertebrata</taxon>
        <taxon>Euteleostomi</taxon>
        <taxon>Actinopterygii</taxon>
        <taxon>Neopterygii</taxon>
        <taxon>Teleostei</taxon>
        <taxon>Protacanthopterygii</taxon>
        <taxon>Salmoniformes</taxon>
        <taxon>Salmonidae</taxon>
        <taxon>Coregoninae</taxon>
        <taxon>Coregonus</taxon>
    </lineage>
</organism>
<feature type="compositionally biased region" description="Pro residues" evidence="1">
    <location>
        <begin position="36"/>
        <end position="46"/>
    </location>
</feature>
<reference evidence="2 3" key="1">
    <citation type="submission" date="2021-04" db="EMBL/GenBank/DDBJ databases">
        <authorList>
            <person name="De Guttry C."/>
            <person name="Zahm M."/>
            <person name="Klopp C."/>
            <person name="Cabau C."/>
            <person name="Louis A."/>
            <person name="Berthelot C."/>
            <person name="Parey E."/>
            <person name="Roest Crollius H."/>
            <person name="Montfort J."/>
            <person name="Robinson-Rechavi M."/>
            <person name="Bucao C."/>
            <person name="Bouchez O."/>
            <person name="Gislard M."/>
            <person name="Lluch J."/>
            <person name="Milhes M."/>
            <person name="Lampietro C."/>
            <person name="Lopez Roques C."/>
            <person name="Donnadieu C."/>
            <person name="Braasch I."/>
            <person name="Desvignes T."/>
            <person name="Postlethwait J."/>
            <person name="Bobe J."/>
            <person name="Wedekind C."/>
            <person name="Guiguen Y."/>
        </authorList>
    </citation>
    <scope>NUCLEOTIDE SEQUENCE [LARGE SCALE GENOMIC DNA]</scope>
    <source>
        <strain evidence="2">Cs_M1</strain>
        <tissue evidence="2">Blood</tissue>
    </source>
</reference>